<dbReference type="PIRSF" id="PIRSF009264">
    <property type="entry name" value="TagBP_ald_AgaZ"/>
    <property type="match status" value="1"/>
</dbReference>
<dbReference type="InterPro" id="IPR012062">
    <property type="entry name" value="GatZ/KbaZ-like"/>
</dbReference>
<sequence>MPSPWDQLVRDQKSGIPAGIASVCSAHPLVIEAAVRQARDTGRTLLVEATSNQVDQDGGYTGMRPADFRDLVHRIAAEHGLPADRVVLGGDHLGPNRWRALPPEEAMRKAEVLVAAYVEAGFTKIHLDCSFSCAGDPVPLTDDLVARRAVRLIRVAERTAGPQASGLRYVIGTEVPVPGGAHESLHDVPPTDARAAGATLERHRAAFAEGGLTDVWPRVLALVVQPGVEFDHHRVFGYRRAATDRLRRVLDGERHMVFEAHSTDYQSAGALGELVADHWAVLKVGPGLTFALREALFALAAVEDELVGPDRASGLAAVVERRMLERPDWWRGYYEGDTRERYLARRYSYSDRIRYYWADSEIAAAQATLFENLDAAGIPLPLLSAHLPEQYRRVRAGELAPTPRELTIDRVRDVLRDYDRACTPLIKESA</sequence>
<accession>A0ABV5D8W6</accession>
<comment type="caution">
    <text evidence="2">The sequence shown here is derived from an EMBL/GenBank/DDBJ whole genome shotgun (WGS) entry which is preliminary data.</text>
</comment>
<dbReference type="EC" id="4.1.2.40" evidence="2"/>
<dbReference type="EMBL" id="JAYMRR010000004">
    <property type="protein sequence ID" value="MFB8748907.1"/>
    <property type="molecule type" value="Genomic_DNA"/>
</dbReference>
<evidence type="ECO:0000313" key="3">
    <source>
        <dbReference type="Proteomes" id="UP001585018"/>
    </source>
</evidence>
<dbReference type="InterPro" id="IPR013785">
    <property type="entry name" value="Aldolase_TIM"/>
</dbReference>
<reference evidence="2 3" key="1">
    <citation type="submission" date="2024-01" db="EMBL/GenBank/DDBJ databases">
        <title>Genome mining of biosynthetic gene clusters to explore secondary metabolites of Streptomyces sp.</title>
        <authorList>
            <person name="Baig A."/>
            <person name="Ajitkumar Shintre N."/>
            <person name="Kumar H."/>
            <person name="Anbarasu A."/>
            <person name="Ramaiah S."/>
        </authorList>
    </citation>
    <scope>NUCLEOTIDE SEQUENCE [LARGE SCALE GENOMIC DNA]</scope>
    <source>
        <strain evidence="2 3">A03</strain>
    </source>
</reference>
<dbReference type="PANTHER" id="PTHR32502:SF2">
    <property type="entry name" value="D-TAGATOSE-1,6-BISPHOSPHATE ALDOLASE SUBUNIT KBAZ"/>
    <property type="match status" value="1"/>
</dbReference>
<protein>
    <submittedName>
        <fullName evidence="2">D-tagatose-bisphosphate aldolase, class II, non-catalytic subunit</fullName>
        <ecNumber evidence="2">4.1.2.40</ecNumber>
    </submittedName>
</protein>
<dbReference type="Gene3D" id="1.10.400.20">
    <property type="entry name" value="putative tagatose 6-phosphate kinase domain like"/>
    <property type="match status" value="1"/>
</dbReference>
<name>A0ABV5D8W6_9ACTN</name>
<proteinExistence type="predicted"/>
<evidence type="ECO:0000313" key="2">
    <source>
        <dbReference type="EMBL" id="MFB8748907.1"/>
    </source>
</evidence>
<keyword evidence="3" id="KW-1185">Reference proteome</keyword>
<gene>
    <name evidence="2" type="ORF">VSS30_08815</name>
</gene>
<dbReference type="Proteomes" id="UP001585018">
    <property type="component" value="Unassembled WGS sequence"/>
</dbReference>
<dbReference type="Gene3D" id="3.20.20.70">
    <property type="entry name" value="Aldolase class I"/>
    <property type="match status" value="1"/>
</dbReference>
<dbReference type="Pfam" id="PF08013">
    <property type="entry name" value="GatZ_KbaZ-like"/>
    <property type="match status" value="1"/>
</dbReference>
<comment type="pathway">
    <text evidence="1">Carbohydrate metabolism.</text>
</comment>
<dbReference type="PANTHER" id="PTHR32502">
    <property type="entry name" value="N-ACETYLGALACTOSAMINE PERMEASE II COMPONENT-RELATED"/>
    <property type="match status" value="1"/>
</dbReference>
<evidence type="ECO:0000256" key="1">
    <source>
        <dbReference type="ARBA" id="ARBA00005007"/>
    </source>
</evidence>
<keyword evidence="2" id="KW-0456">Lyase</keyword>
<dbReference type="InterPro" id="IPR050303">
    <property type="entry name" value="GatZ_KbaZ_carbometab"/>
</dbReference>
<dbReference type="GO" id="GO:0009025">
    <property type="term" value="F:tagatose-bisphosphate aldolase activity"/>
    <property type="evidence" value="ECO:0007669"/>
    <property type="project" value="UniProtKB-EC"/>
</dbReference>
<dbReference type="NCBIfam" id="TIGR02810">
    <property type="entry name" value="agaZ_gatZ"/>
    <property type="match status" value="1"/>
</dbReference>
<dbReference type="SUPFAM" id="SSF51569">
    <property type="entry name" value="Aldolase"/>
    <property type="match status" value="1"/>
</dbReference>
<organism evidence="2 3">
    <name type="scientific">Streptomyces parvulus</name>
    <dbReference type="NCBI Taxonomy" id="146923"/>
    <lineage>
        <taxon>Bacteria</taxon>
        <taxon>Bacillati</taxon>
        <taxon>Actinomycetota</taxon>
        <taxon>Actinomycetes</taxon>
        <taxon>Kitasatosporales</taxon>
        <taxon>Streptomycetaceae</taxon>
        <taxon>Streptomyces</taxon>
    </lineage>
</organism>
<dbReference type="RefSeq" id="WP_376718520.1">
    <property type="nucleotide sequence ID" value="NZ_JAYMRR010000004.1"/>
</dbReference>